<name>A0A8J2LXV2_9HEXA</name>
<evidence type="ECO:0000256" key="1">
    <source>
        <dbReference type="ARBA" id="ARBA00022771"/>
    </source>
</evidence>
<accession>A0A8J2LXV2</accession>
<feature type="non-terminal residue" evidence="6">
    <location>
        <position position="1"/>
    </location>
</feature>
<keyword evidence="1 3" id="KW-0479">Metal-binding</keyword>
<protein>
    <recommendedName>
        <fullName evidence="5">RING-type domain-containing protein</fullName>
    </recommendedName>
</protein>
<feature type="compositionally biased region" description="Low complexity" evidence="4">
    <location>
        <begin position="9"/>
        <end position="21"/>
    </location>
</feature>
<keyword evidence="1 3" id="KW-0863">Zinc-finger</keyword>
<organism evidence="6 7">
    <name type="scientific">Allacma fusca</name>
    <dbReference type="NCBI Taxonomy" id="39272"/>
    <lineage>
        <taxon>Eukaryota</taxon>
        <taxon>Metazoa</taxon>
        <taxon>Ecdysozoa</taxon>
        <taxon>Arthropoda</taxon>
        <taxon>Hexapoda</taxon>
        <taxon>Collembola</taxon>
        <taxon>Symphypleona</taxon>
        <taxon>Sminthuridae</taxon>
        <taxon>Allacma</taxon>
    </lineage>
</organism>
<keyword evidence="2" id="KW-0862">Zinc</keyword>
<reference evidence="6" key="1">
    <citation type="submission" date="2021-06" db="EMBL/GenBank/DDBJ databases">
        <authorList>
            <person name="Hodson N. C."/>
            <person name="Mongue J. A."/>
            <person name="Jaron S. K."/>
        </authorList>
    </citation>
    <scope>NUCLEOTIDE SEQUENCE</scope>
</reference>
<dbReference type="EMBL" id="CAJVCH010555444">
    <property type="protein sequence ID" value="CAG7830346.1"/>
    <property type="molecule type" value="Genomic_DNA"/>
</dbReference>
<evidence type="ECO:0000313" key="7">
    <source>
        <dbReference type="Proteomes" id="UP000708208"/>
    </source>
</evidence>
<dbReference type="PANTHER" id="PTHR47820:SF3">
    <property type="entry name" value="OS07G0499800 PROTEIN"/>
    <property type="match status" value="1"/>
</dbReference>
<proteinExistence type="predicted"/>
<feature type="region of interest" description="Disordered" evidence="4">
    <location>
        <begin position="1"/>
        <end position="26"/>
    </location>
</feature>
<dbReference type="PROSITE" id="PS50089">
    <property type="entry name" value="ZF_RING_2"/>
    <property type="match status" value="1"/>
</dbReference>
<dbReference type="AlphaFoldDB" id="A0A8J2LXV2"/>
<dbReference type="OrthoDB" id="6078042at2759"/>
<dbReference type="Proteomes" id="UP000708208">
    <property type="component" value="Unassembled WGS sequence"/>
</dbReference>
<sequence length="85" mass="9293">VHAEAIQQVSSSMSKVSLTTSPPKESPAISLECLACCERPVDSVFYSCGHMCMCFQCANAYLETKEKGHCPICRAVISDVIRTYT</sequence>
<evidence type="ECO:0000256" key="2">
    <source>
        <dbReference type="ARBA" id="ARBA00022833"/>
    </source>
</evidence>
<evidence type="ECO:0000313" key="6">
    <source>
        <dbReference type="EMBL" id="CAG7830346.1"/>
    </source>
</evidence>
<dbReference type="Pfam" id="PF13920">
    <property type="entry name" value="zf-C3HC4_3"/>
    <property type="match status" value="1"/>
</dbReference>
<evidence type="ECO:0000256" key="3">
    <source>
        <dbReference type="PROSITE-ProRule" id="PRU00175"/>
    </source>
</evidence>
<evidence type="ECO:0000256" key="4">
    <source>
        <dbReference type="SAM" id="MobiDB-lite"/>
    </source>
</evidence>
<feature type="domain" description="RING-type" evidence="5">
    <location>
        <begin position="33"/>
        <end position="74"/>
    </location>
</feature>
<dbReference type="InterPro" id="IPR001841">
    <property type="entry name" value="Znf_RING"/>
</dbReference>
<dbReference type="GO" id="GO:0008270">
    <property type="term" value="F:zinc ion binding"/>
    <property type="evidence" value="ECO:0007669"/>
    <property type="project" value="UniProtKB-KW"/>
</dbReference>
<gene>
    <name evidence="6" type="ORF">AFUS01_LOCUS40154</name>
</gene>
<keyword evidence="7" id="KW-1185">Reference proteome</keyword>
<dbReference type="PANTHER" id="PTHR47820">
    <property type="entry name" value="BNAC05G24000D PROTEIN"/>
    <property type="match status" value="1"/>
</dbReference>
<comment type="caution">
    <text evidence="6">The sequence shown here is derived from an EMBL/GenBank/DDBJ whole genome shotgun (WGS) entry which is preliminary data.</text>
</comment>
<evidence type="ECO:0000259" key="5">
    <source>
        <dbReference type="PROSITE" id="PS50089"/>
    </source>
</evidence>